<dbReference type="SMART" id="SM00252">
    <property type="entry name" value="SH2"/>
    <property type="match status" value="1"/>
</dbReference>
<keyword evidence="3" id="KW-0833">Ubl conjugation pathway</keyword>
<dbReference type="PROSITE" id="PS50225">
    <property type="entry name" value="SOCS"/>
    <property type="match status" value="1"/>
</dbReference>
<dbReference type="GO" id="GO:0046935">
    <property type="term" value="F:1-phosphatidylinositol-3-kinase regulator activity"/>
    <property type="evidence" value="ECO:0007669"/>
    <property type="project" value="TreeGrafter"/>
</dbReference>
<feature type="domain" description="SH2" evidence="7">
    <location>
        <begin position="264"/>
        <end position="371"/>
    </location>
</feature>
<organism evidence="9 10">
    <name type="scientific">Heterotrigona itama</name>
    <dbReference type="NCBI Taxonomy" id="395501"/>
    <lineage>
        <taxon>Eukaryota</taxon>
        <taxon>Metazoa</taxon>
        <taxon>Ecdysozoa</taxon>
        <taxon>Arthropoda</taxon>
        <taxon>Hexapoda</taxon>
        <taxon>Insecta</taxon>
        <taxon>Pterygota</taxon>
        <taxon>Neoptera</taxon>
        <taxon>Endopterygota</taxon>
        <taxon>Hymenoptera</taxon>
        <taxon>Apocrita</taxon>
        <taxon>Aculeata</taxon>
        <taxon>Apoidea</taxon>
        <taxon>Anthophila</taxon>
        <taxon>Apidae</taxon>
        <taxon>Heterotrigona</taxon>
    </lineage>
</organism>
<dbReference type="GO" id="GO:0040008">
    <property type="term" value="P:regulation of growth"/>
    <property type="evidence" value="ECO:0007669"/>
    <property type="project" value="InterPro"/>
</dbReference>
<evidence type="ECO:0000256" key="4">
    <source>
        <dbReference type="ARBA" id="ARBA00022999"/>
    </source>
</evidence>
<dbReference type="Gene3D" id="1.10.750.20">
    <property type="entry name" value="SOCS box"/>
    <property type="match status" value="1"/>
</dbReference>
<evidence type="ECO:0000313" key="9">
    <source>
        <dbReference type="EMBL" id="CAD1475580.1"/>
    </source>
</evidence>
<dbReference type="AlphaFoldDB" id="A0A6V7H7T2"/>
<accession>A0A6V7H7T2</accession>
<dbReference type="Gene3D" id="3.30.505.10">
    <property type="entry name" value="SH2 domain"/>
    <property type="match status" value="1"/>
</dbReference>
<dbReference type="GO" id="GO:0005942">
    <property type="term" value="C:phosphatidylinositol 3-kinase complex"/>
    <property type="evidence" value="ECO:0007669"/>
    <property type="project" value="TreeGrafter"/>
</dbReference>
<dbReference type="InterPro" id="IPR000980">
    <property type="entry name" value="SH2"/>
</dbReference>
<dbReference type="SUPFAM" id="SSF158235">
    <property type="entry name" value="SOCS box-like"/>
    <property type="match status" value="1"/>
</dbReference>
<feature type="domain" description="SOCS box" evidence="8">
    <location>
        <begin position="366"/>
        <end position="415"/>
    </location>
</feature>
<evidence type="ECO:0000259" key="7">
    <source>
        <dbReference type="PROSITE" id="PS50001"/>
    </source>
</evidence>
<dbReference type="InterPro" id="IPR037345">
    <property type="entry name" value="SOCS6_SOCS"/>
</dbReference>
<evidence type="ECO:0008006" key="11">
    <source>
        <dbReference type="Google" id="ProtNLM"/>
    </source>
</evidence>
<dbReference type="GO" id="GO:0009968">
    <property type="term" value="P:negative regulation of signal transduction"/>
    <property type="evidence" value="ECO:0007669"/>
    <property type="project" value="UniProtKB-KW"/>
</dbReference>
<evidence type="ECO:0000256" key="1">
    <source>
        <dbReference type="ARBA" id="ARBA00022604"/>
    </source>
</evidence>
<dbReference type="PANTHER" id="PTHR10155:SF32">
    <property type="entry name" value="LP02169P"/>
    <property type="match status" value="1"/>
</dbReference>
<protein>
    <recommendedName>
        <fullName evidence="11">Suppressor of cytokine signaling 6</fullName>
    </recommendedName>
</protein>
<dbReference type="FunFam" id="1.10.750.20:FF:000002">
    <property type="entry name" value="Suppressor of cytokine signaling 2"/>
    <property type="match status" value="1"/>
</dbReference>
<dbReference type="GO" id="GO:0035556">
    <property type="term" value="P:intracellular signal transduction"/>
    <property type="evidence" value="ECO:0007669"/>
    <property type="project" value="InterPro"/>
</dbReference>
<dbReference type="EMBL" id="CAJDYZ010008606">
    <property type="protein sequence ID" value="CAD1475580.1"/>
    <property type="molecule type" value="Genomic_DNA"/>
</dbReference>
<evidence type="ECO:0000256" key="5">
    <source>
        <dbReference type="ARBA" id="ARBA00043952"/>
    </source>
</evidence>
<name>A0A6V7H7T2_9HYME</name>
<keyword evidence="10" id="KW-1185">Reference proteome</keyword>
<gene>
    <name evidence="9" type="ORF">MHI_LOCUS582612</name>
</gene>
<dbReference type="SUPFAM" id="SSF55550">
    <property type="entry name" value="SH2 domain"/>
    <property type="match status" value="1"/>
</dbReference>
<dbReference type="SMART" id="SM00969">
    <property type="entry name" value="SOCS_box"/>
    <property type="match status" value="1"/>
</dbReference>
<keyword evidence="2" id="KW-0734">Signal transduction inhibitor</keyword>
<evidence type="ECO:0000256" key="3">
    <source>
        <dbReference type="ARBA" id="ARBA00022786"/>
    </source>
</evidence>
<comment type="caution">
    <text evidence="9">The sequence shown here is derived from an EMBL/GenBank/DDBJ whole genome shotgun (WGS) entry which is preliminary data.</text>
</comment>
<dbReference type="SMART" id="SM00253">
    <property type="entry name" value="SOCS"/>
    <property type="match status" value="1"/>
</dbReference>
<proteinExistence type="predicted"/>
<evidence type="ECO:0000256" key="6">
    <source>
        <dbReference type="PROSITE-ProRule" id="PRU00191"/>
    </source>
</evidence>
<sequence length="415" mass="47836">MINQTSEEFVTIAPASVARTPKGNWRPRKLNGRTFDFLWWRDSRRENASKKQGYQRKKEDLTEVKIVESKARNNLATRTSFDFFKNIKRHIQVKKLTHKSKRKTKEVEASGIQNETNYDLMIQKDASTISVRDNNVFESKYKKTDKNCDDQYSSEILALNVSRSKYISQSLNRTISSCSNTEEKLDTINTQIINKFNTDVNQENVSNIYQSSDNESGSRSTIENNVIKHQIERTNENTEINRSNDNKIKASLTEELLKLSNYGWYWGPISGNEADAKLLSEPDGAFLVRDSSDDRYVLTLSFKSSGKLLHARMEHTGGLFSLCNQSESEGFSSVADLINYSMNFSQSGVFCYSRPKYPGHPSFPVRLTKPVSRFTQVRSLQYLCRFVIRQYTRLDNIHKLPLPKTIKGYIEEAHY</sequence>
<evidence type="ECO:0000259" key="8">
    <source>
        <dbReference type="PROSITE" id="PS50225"/>
    </source>
</evidence>
<dbReference type="Proteomes" id="UP000752696">
    <property type="component" value="Unassembled WGS sequence"/>
</dbReference>
<dbReference type="PANTHER" id="PTHR10155">
    <property type="entry name" value="PHOSPHATIDYLINOSITOL 3-KINASE REGULATORY SUBUNIT"/>
    <property type="match status" value="1"/>
</dbReference>
<evidence type="ECO:0000256" key="2">
    <source>
        <dbReference type="ARBA" id="ARBA00022700"/>
    </source>
</evidence>
<reference evidence="9" key="1">
    <citation type="submission" date="2020-07" db="EMBL/GenBank/DDBJ databases">
        <authorList>
            <person name="Nazaruddin N."/>
        </authorList>
    </citation>
    <scope>NUCLEOTIDE SEQUENCE</scope>
</reference>
<evidence type="ECO:0000313" key="10">
    <source>
        <dbReference type="Proteomes" id="UP000752696"/>
    </source>
</evidence>
<dbReference type="GO" id="GO:0046854">
    <property type="term" value="P:phosphatidylinositol phosphate biosynthetic process"/>
    <property type="evidence" value="ECO:0007669"/>
    <property type="project" value="TreeGrafter"/>
</dbReference>
<dbReference type="CDD" id="cd03740">
    <property type="entry name" value="SOCS_SOCS6"/>
    <property type="match status" value="1"/>
</dbReference>
<dbReference type="InterPro" id="IPR001496">
    <property type="entry name" value="SOCS_box"/>
</dbReference>
<dbReference type="PROSITE" id="PS50001">
    <property type="entry name" value="SH2"/>
    <property type="match status" value="1"/>
</dbReference>
<dbReference type="Pfam" id="PF00017">
    <property type="entry name" value="SH2"/>
    <property type="match status" value="1"/>
</dbReference>
<keyword evidence="4 6" id="KW-0727">SH2 domain</keyword>
<keyword evidence="1" id="KW-0341">Growth regulation</keyword>
<dbReference type="GO" id="GO:0016567">
    <property type="term" value="P:protein ubiquitination"/>
    <property type="evidence" value="ECO:0007669"/>
    <property type="project" value="InterPro"/>
</dbReference>
<dbReference type="InterPro" id="IPR036036">
    <property type="entry name" value="SOCS_box-like_dom_sf"/>
</dbReference>
<dbReference type="Pfam" id="PF07525">
    <property type="entry name" value="SOCS_box"/>
    <property type="match status" value="1"/>
</dbReference>
<dbReference type="InterPro" id="IPR036860">
    <property type="entry name" value="SH2_dom_sf"/>
</dbReference>
<comment type="pathway">
    <text evidence="5">Protein modification.</text>
</comment>